<dbReference type="InterPro" id="IPR013317">
    <property type="entry name" value="DnaA_dom"/>
</dbReference>
<dbReference type="AlphaFoldDB" id="A0A249SNV3"/>
<keyword evidence="2" id="KW-0547">Nucleotide-binding</keyword>
<dbReference type="KEGG" id="mchc:CK556_03245"/>
<dbReference type="Pfam" id="PF00308">
    <property type="entry name" value="Bac_DnaA"/>
    <property type="match status" value="1"/>
</dbReference>
<dbReference type="SUPFAM" id="SSF52540">
    <property type="entry name" value="P-loop containing nucleoside triphosphate hydrolases"/>
    <property type="match status" value="1"/>
</dbReference>
<dbReference type="RefSeq" id="WP_027875462.1">
    <property type="nucleotide sequence ID" value="NZ_CP023173.1"/>
</dbReference>
<name>A0A249SNV3_9MOLU</name>
<organism evidence="2 3">
    <name type="scientific">Mesoplasma chauliocola</name>
    <dbReference type="NCBI Taxonomy" id="216427"/>
    <lineage>
        <taxon>Bacteria</taxon>
        <taxon>Bacillati</taxon>
        <taxon>Mycoplasmatota</taxon>
        <taxon>Mollicutes</taxon>
        <taxon>Entomoplasmatales</taxon>
        <taxon>Entomoplasmataceae</taxon>
        <taxon>Mesoplasma</taxon>
    </lineage>
</organism>
<dbReference type="PANTHER" id="PTHR30050">
    <property type="entry name" value="CHROMOSOMAL REPLICATION INITIATOR PROTEIN DNAA"/>
    <property type="match status" value="1"/>
</dbReference>
<dbReference type="PANTHER" id="PTHR30050:SF4">
    <property type="entry name" value="ATP-BINDING PROTEIN RV3427C IN INSERTION SEQUENCE-RELATED"/>
    <property type="match status" value="1"/>
</dbReference>
<keyword evidence="3" id="KW-1185">Reference proteome</keyword>
<proteinExistence type="predicted"/>
<dbReference type="STRING" id="1336232.GCA_000518825_00973"/>
<dbReference type="GO" id="GO:0006260">
    <property type="term" value="P:DNA replication"/>
    <property type="evidence" value="ECO:0007669"/>
    <property type="project" value="TreeGrafter"/>
</dbReference>
<sequence>MNIQVLKENKVIQNLINQNADSDNPITDEVLQNNFISLLEFIMDYTECEKGPLKKCNQRIRGRQLNLTYKNSNFYLSSSHCLHFEYENRNQNIKNNYIYKDFSVDEYPKTIKDYINGLKTEGFFTDEEIKERDLLINNAGKQILRYIEVKNNIDRENIKGVYIYGNPGIGKTTIMKTLANEAAKREQKVFFCTAAELIEKYKEQFSNNGFGNVKYMDQMKKCDILFIDDFAGEMTSLWTRDNLWFGILNYRMNRKKLTFISSNFTKEELNKVYLIEKQPKDLEVKKIARLKERISTLTSFYALSGTETKRQ</sequence>
<reference evidence="2 3" key="1">
    <citation type="submission" date="2017-08" db="EMBL/GenBank/DDBJ databases">
        <title>Complete Genome Sequence of Mesoplasma chauliocola.</title>
        <authorList>
            <person name="Knight T.F.Jr."/>
            <person name="Citino T."/>
        </authorList>
    </citation>
    <scope>NUCLEOTIDE SEQUENCE [LARGE SCALE GENOMIC DNA]</scope>
    <source>
        <strain evidence="2 3">CHPA-2</strain>
    </source>
</reference>
<evidence type="ECO:0000313" key="2">
    <source>
        <dbReference type="EMBL" id="ASZ09345.1"/>
    </source>
</evidence>
<keyword evidence="2" id="KW-0067">ATP-binding</keyword>
<feature type="domain" description="Chromosomal replication initiator protein DnaA ATPAse" evidence="1">
    <location>
        <begin position="156"/>
        <end position="271"/>
    </location>
</feature>
<dbReference type="GO" id="GO:0005524">
    <property type="term" value="F:ATP binding"/>
    <property type="evidence" value="ECO:0007669"/>
    <property type="project" value="UniProtKB-KW"/>
</dbReference>
<dbReference type="InterPro" id="IPR027417">
    <property type="entry name" value="P-loop_NTPase"/>
</dbReference>
<dbReference type="CDD" id="cd00009">
    <property type="entry name" value="AAA"/>
    <property type="match status" value="1"/>
</dbReference>
<protein>
    <submittedName>
        <fullName evidence="2">ATP-binding protein</fullName>
    </submittedName>
</protein>
<dbReference type="EMBL" id="CP023173">
    <property type="protein sequence ID" value="ASZ09345.1"/>
    <property type="molecule type" value="Genomic_DNA"/>
</dbReference>
<accession>A0A249SNV3</accession>
<evidence type="ECO:0000259" key="1">
    <source>
        <dbReference type="Pfam" id="PF00308"/>
    </source>
</evidence>
<evidence type="ECO:0000313" key="3">
    <source>
        <dbReference type="Proteomes" id="UP000232229"/>
    </source>
</evidence>
<gene>
    <name evidence="2" type="ORF">CK556_03245</name>
</gene>
<dbReference type="Gene3D" id="3.40.50.300">
    <property type="entry name" value="P-loop containing nucleotide triphosphate hydrolases"/>
    <property type="match status" value="1"/>
</dbReference>
<dbReference type="Proteomes" id="UP000232229">
    <property type="component" value="Chromosome"/>
</dbReference>